<dbReference type="Proteomes" id="UP000220914">
    <property type="component" value="Unassembled WGS sequence"/>
</dbReference>
<reference evidence="2" key="3">
    <citation type="submission" date="2020-02" db="EMBL/GenBank/DDBJ databases">
        <authorList>
            <person name="Matsumoto Y."/>
            <person name="Motooka D."/>
            <person name="Nakamura S."/>
        </authorList>
    </citation>
    <scope>NUCLEOTIDE SEQUENCE</scope>
    <source>
        <strain evidence="2">JCM 6377</strain>
    </source>
</reference>
<evidence type="ECO:0000313" key="2">
    <source>
        <dbReference type="EMBL" id="GFG52330.1"/>
    </source>
</evidence>
<evidence type="ECO:0000259" key="1">
    <source>
        <dbReference type="Pfam" id="PF22551"/>
    </source>
</evidence>
<dbReference type="Proteomes" id="UP000465302">
    <property type="component" value="Unassembled WGS sequence"/>
</dbReference>
<evidence type="ECO:0000313" key="5">
    <source>
        <dbReference type="Proteomes" id="UP000465302"/>
    </source>
</evidence>
<accession>A0A2A7MS25</accession>
<evidence type="ECO:0000313" key="4">
    <source>
        <dbReference type="Proteomes" id="UP000220914"/>
    </source>
</evidence>
<feature type="domain" description="TY-Chap central" evidence="1">
    <location>
        <begin position="13"/>
        <end position="138"/>
    </location>
</feature>
<name>A0A2A7MS25_MYCAG</name>
<proteinExistence type="predicted"/>
<reference evidence="3 4" key="1">
    <citation type="submission" date="2017-10" db="EMBL/GenBank/DDBJ databases">
        <title>The new phylogeny of genus Mycobacterium.</title>
        <authorList>
            <person name="Tortoli E."/>
            <person name="Trovato A."/>
            <person name="Cirillo D.M."/>
        </authorList>
    </citation>
    <scope>NUCLEOTIDE SEQUENCE [LARGE SCALE GENOMIC DNA]</scope>
    <source>
        <strain evidence="3 4">CCUG37673</strain>
    </source>
</reference>
<dbReference type="SUPFAM" id="SSF69635">
    <property type="entry name" value="Type III secretory system chaperone-like"/>
    <property type="match status" value="1"/>
</dbReference>
<dbReference type="RefSeq" id="WP_097942947.1">
    <property type="nucleotide sequence ID" value="NZ_BLKS01000001.1"/>
</dbReference>
<dbReference type="AlphaFoldDB" id="A0A2A7MS25"/>
<gene>
    <name evidence="3" type="ORF">CQY20_25955</name>
    <name evidence="2" type="ORF">MAGR_37710</name>
</gene>
<dbReference type="Pfam" id="PF22551">
    <property type="entry name" value="TY-Chap1"/>
    <property type="match status" value="1"/>
</dbReference>
<dbReference type="Gene3D" id="3.30.1460.10">
    <property type="match status" value="1"/>
</dbReference>
<dbReference type="InterPro" id="IPR054343">
    <property type="entry name" value="TY-Chap_M"/>
</dbReference>
<comment type="caution">
    <text evidence="3">The sequence shown here is derived from an EMBL/GenBank/DDBJ whole genome shotgun (WGS) entry which is preliminary data.</text>
</comment>
<sequence>MTRQRVYKQVAAILEANALTWTETPTGGMFLRFSSAGVAIELSNWGKQTLIQISADVLSDVQAVTKVVLKQMNRLNMASQFGRWVYYRDSRTVSVEYDLLGDHLQENELMTALAALARAADHHDDQLQSVLGGHRAFEE</sequence>
<reference evidence="2 5" key="2">
    <citation type="journal article" date="2019" name="Emerg. Microbes Infect.">
        <title>Comprehensive subspecies identification of 175 nontuberculous mycobacteria species based on 7547 genomic profiles.</title>
        <authorList>
            <person name="Matsumoto Y."/>
            <person name="Kinjo T."/>
            <person name="Motooka D."/>
            <person name="Nabeya D."/>
            <person name="Jung N."/>
            <person name="Uechi K."/>
            <person name="Horii T."/>
            <person name="Iida T."/>
            <person name="Fujita J."/>
            <person name="Nakamura S."/>
        </authorList>
    </citation>
    <scope>NUCLEOTIDE SEQUENCE [LARGE SCALE GENOMIC DNA]</scope>
    <source>
        <strain evidence="2 5">JCM 6377</strain>
    </source>
</reference>
<dbReference type="EMBL" id="PDCP01000067">
    <property type="protein sequence ID" value="PEG34369.1"/>
    <property type="molecule type" value="Genomic_DNA"/>
</dbReference>
<dbReference type="EMBL" id="BLKS01000001">
    <property type="protein sequence ID" value="GFG52330.1"/>
    <property type="molecule type" value="Genomic_DNA"/>
</dbReference>
<protein>
    <recommendedName>
        <fullName evidence="1">TY-Chap central domain-containing protein</fullName>
    </recommendedName>
</protein>
<dbReference type="OrthoDB" id="4730796at2"/>
<keyword evidence="4" id="KW-1185">Reference proteome</keyword>
<evidence type="ECO:0000313" key="3">
    <source>
        <dbReference type="EMBL" id="PEG34369.1"/>
    </source>
</evidence>
<organism evidence="3 4">
    <name type="scientific">Mycolicibacterium agri</name>
    <name type="common">Mycobacterium agri</name>
    <dbReference type="NCBI Taxonomy" id="36811"/>
    <lineage>
        <taxon>Bacteria</taxon>
        <taxon>Bacillati</taxon>
        <taxon>Actinomycetota</taxon>
        <taxon>Actinomycetes</taxon>
        <taxon>Mycobacteriales</taxon>
        <taxon>Mycobacteriaceae</taxon>
        <taxon>Mycolicibacterium</taxon>
    </lineage>
</organism>